<proteinExistence type="predicted"/>
<comment type="caution">
    <text evidence="1">The sequence shown here is derived from an EMBL/GenBank/DDBJ whole genome shotgun (WGS) entry which is preliminary data.</text>
</comment>
<gene>
    <name evidence="1" type="ORF">F7Q91_03135</name>
</gene>
<name>A0A7V7TI07_9VIBR</name>
<dbReference type="RefSeq" id="WP_137406607.1">
    <property type="nucleotide sequence ID" value="NZ_AP025467.1"/>
</dbReference>
<evidence type="ECO:0000313" key="1">
    <source>
        <dbReference type="EMBL" id="KAB0482416.1"/>
    </source>
</evidence>
<protein>
    <submittedName>
        <fullName evidence="1">Uncharacterized protein</fullName>
    </submittedName>
</protein>
<dbReference type="Proteomes" id="UP000423756">
    <property type="component" value="Unassembled WGS sequence"/>
</dbReference>
<dbReference type="AlphaFoldDB" id="A0A7V7TI07"/>
<evidence type="ECO:0000313" key="2">
    <source>
        <dbReference type="Proteomes" id="UP000423756"/>
    </source>
</evidence>
<organism evidence="1 2">
    <name type="scientific">Vibrio chagasii</name>
    <dbReference type="NCBI Taxonomy" id="170679"/>
    <lineage>
        <taxon>Bacteria</taxon>
        <taxon>Pseudomonadati</taxon>
        <taxon>Pseudomonadota</taxon>
        <taxon>Gammaproteobacteria</taxon>
        <taxon>Vibrionales</taxon>
        <taxon>Vibrionaceae</taxon>
        <taxon>Vibrio</taxon>
    </lineage>
</organism>
<dbReference type="EMBL" id="VZPX01000004">
    <property type="protein sequence ID" value="KAB0482416.1"/>
    <property type="molecule type" value="Genomic_DNA"/>
</dbReference>
<sequence>MMNDYKSQGIENRDIPFNLAPPSFKEKANTQVGGVTGPIQWGILSKLANNPDEKAILVSLCPISANDLNVNSVAQSLQASDSGSLVLDDSDNKGWFLAGCNIEMNVSLVDGKDETKLQLQQHSPPTTDYSGSKSSSLSINASMFGDVPTVGGAFSTSFSTTINDVGITDSSNKESVRTTMYMGKSNNNTFEPNGGFLTWTDIESRDVKDLGNDFKCLIESGFFKDLEDTVEVSGIPPACYSDMPLLSQGIWELPESFSGKLNVSIDYCLVFGAVHSNSSSKAWWAAGALVGGLYKLLRKKGTGNAQRVKLNHKFVVDLAEASAKAEKTELASSDNY</sequence>
<reference evidence="1 2" key="1">
    <citation type="submission" date="2019-09" db="EMBL/GenBank/DDBJ databases">
        <title>Draft genome sequences of 48 bacterial type strains from the CCUG.</title>
        <authorList>
            <person name="Tunovic T."/>
            <person name="Pineiro-Iglesias B."/>
            <person name="Unosson C."/>
            <person name="Inganas E."/>
            <person name="Ohlen M."/>
            <person name="Cardew S."/>
            <person name="Jensie-Markopoulos S."/>
            <person name="Salva-Serra F."/>
            <person name="Jaen-Luchoro D."/>
            <person name="Karlsson R."/>
            <person name="Svensson-Stadler L."/>
            <person name="Chun J."/>
            <person name="Moore E."/>
        </authorList>
    </citation>
    <scope>NUCLEOTIDE SEQUENCE [LARGE SCALE GENOMIC DNA]</scope>
    <source>
        <strain evidence="1 2">CCUG 48643</strain>
    </source>
</reference>
<accession>A0A7V7TI07</accession>
<dbReference type="GeneID" id="77344650"/>